<feature type="domain" description="NAB co-repressor" evidence="9">
    <location>
        <begin position="222"/>
        <end position="342"/>
    </location>
</feature>
<evidence type="ECO:0000256" key="5">
    <source>
        <dbReference type="ARBA" id="ARBA00023163"/>
    </source>
</evidence>
<evidence type="ECO:0000256" key="7">
    <source>
        <dbReference type="SAM" id="MobiDB-lite"/>
    </source>
</evidence>
<dbReference type="Pfam" id="PF04905">
    <property type="entry name" value="NCD2"/>
    <property type="match status" value="1"/>
</dbReference>
<accession>A0A4V6I775</accession>
<dbReference type="InterPro" id="IPR038398">
    <property type="entry name" value="NCD2_sf"/>
</dbReference>
<dbReference type="SUPFAM" id="SSF47769">
    <property type="entry name" value="SAM/Pointed domain"/>
    <property type="match status" value="1"/>
</dbReference>
<dbReference type="EMBL" id="CM016762">
    <property type="protein sequence ID" value="TMS33113.1"/>
    <property type="molecule type" value="Genomic_DNA"/>
</dbReference>
<evidence type="ECO:0000256" key="2">
    <source>
        <dbReference type="ARBA" id="ARBA00008864"/>
    </source>
</evidence>
<evidence type="ECO:0000259" key="9">
    <source>
        <dbReference type="Pfam" id="PF04905"/>
    </source>
</evidence>
<evidence type="ECO:0000313" key="10">
    <source>
        <dbReference type="EMBL" id="TMS33113.1"/>
    </source>
</evidence>
<evidence type="ECO:0000256" key="3">
    <source>
        <dbReference type="ARBA" id="ARBA00022491"/>
    </source>
</evidence>
<keyword evidence="3" id="KW-0678">Repressor</keyword>
<feature type="compositionally biased region" description="Low complexity" evidence="7">
    <location>
        <begin position="359"/>
        <end position="368"/>
    </location>
</feature>
<comment type="caution">
    <text evidence="10">The sequence shown here is derived from an EMBL/GenBank/DDBJ whole genome shotgun (WGS) entry which is preliminary data.</text>
</comment>
<gene>
    <name evidence="10" type="ORF">L596_000889</name>
</gene>
<keyword evidence="6" id="KW-0539">Nucleus</keyword>
<keyword evidence="11" id="KW-1185">Reference proteome</keyword>
<dbReference type="Proteomes" id="UP000298663">
    <property type="component" value="Chromosome X"/>
</dbReference>
<dbReference type="OrthoDB" id="10028556at2759"/>
<dbReference type="PANTHER" id="PTHR12623:SF10">
    <property type="entry name" value="NGFI-A-BINDING PROTEIN HOMOLOG"/>
    <property type="match status" value="1"/>
</dbReference>
<evidence type="ECO:0000256" key="4">
    <source>
        <dbReference type="ARBA" id="ARBA00023015"/>
    </source>
</evidence>
<dbReference type="GO" id="GO:0045892">
    <property type="term" value="P:negative regulation of DNA-templated transcription"/>
    <property type="evidence" value="ECO:0007669"/>
    <property type="project" value="InterPro"/>
</dbReference>
<feature type="domain" description="Nab N-terminal" evidence="8">
    <location>
        <begin position="7"/>
        <end position="83"/>
    </location>
</feature>
<feature type="region of interest" description="Disordered" evidence="7">
    <location>
        <begin position="342"/>
        <end position="399"/>
    </location>
</feature>
<dbReference type="InterPro" id="IPR006989">
    <property type="entry name" value="NAB_co-repressor_dom"/>
</dbReference>
<dbReference type="GO" id="GO:0003712">
    <property type="term" value="F:transcription coregulator activity"/>
    <property type="evidence" value="ECO:0007669"/>
    <property type="project" value="InterPro"/>
</dbReference>
<comment type="similarity">
    <text evidence="2">Belongs to the NAB family.</text>
</comment>
<dbReference type="GO" id="GO:0005634">
    <property type="term" value="C:nucleus"/>
    <property type="evidence" value="ECO:0007669"/>
    <property type="project" value="UniProtKB-SubCell"/>
</dbReference>
<dbReference type="PANTHER" id="PTHR12623">
    <property type="entry name" value="NGFI-A BINDING PROTEIN"/>
    <property type="match status" value="1"/>
</dbReference>
<reference evidence="10 11" key="2">
    <citation type="journal article" date="2019" name="G3 (Bethesda)">
        <title>Hybrid Assembly of the Genome of the Entomopathogenic Nematode Steinernema carpocapsae Identifies the X-Chromosome.</title>
        <authorList>
            <person name="Serra L."/>
            <person name="Macchietto M."/>
            <person name="Macias-Munoz A."/>
            <person name="McGill C.J."/>
            <person name="Rodriguez I.M."/>
            <person name="Rodriguez B."/>
            <person name="Murad R."/>
            <person name="Mortazavi A."/>
        </authorList>
    </citation>
    <scope>NUCLEOTIDE SEQUENCE [LARGE SCALE GENOMIC DNA]</scope>
    <source>
        <strain evidence="10 11">ALL</strain>
    </source>
</reference>
<dbReference type="Pfam" id="PF04904">
    <property type="entry name" value="SAM_NCD1"/>
    <property type="match status" value="1"/>
</dbReference>
<evidence type="ECO:0008006" key="12">
    <source>
        <dbReference type="Google" id="ProtNLM"/>
    </source>
</evidence>
<name>A0A4V6I775_STECR</name>
<feature type="compositionally biased region" description="Basic and acidic residues" evidence="7">
    <location>
        <begin position="347"/>
        <end position="357"/>
    </location>
</feature>
<dbReference type="InterPro" id="IPR039040">
    <property type="entry name" value="NAB_fam"/>
</dbReference>
<dbReference type="InterPro" id="IPR006988">
    <property type="entry name" value="Nab_N"/>
</dbReference>
<evidence type="ECO:0000259" key="8">
    <source>
        <dbReference type="Pfam" id="PF04904"/>
    </source>
</evidence>
<evidence type="ECO:0000313" key="11">
    <source>
        <dbReference type="Proteomes" id="UP000298663"/>
    </source>
</evidence>
<dbReference type="STRING" id="34508.A0A4V6I775"/>
<keyword evidence="4" id="KW-0805">Transcription regulation</keyword>
<evidence type="ECO:0000256" key="6">
    <source>
        <dbReference type="ARBA" id="ARBA00023242"/>
    </source>
</evidence>
<reference evidence="10 11" key="1">
    <citation type="journal article" date="2015" name="Genome Biol.">
        <title>Comparative genomics of Steinernema reveals deeply conserved gene regulatory networks.</title>
        <authorList>
            <person name="Dillman A.R."/>
            <person name="Macchietto M."/>
            <person name="Porter C.F."/>
            <person name="Rogers A."/>
            <person name="Williams B."/>
            <person name="Antoshechkin I."/>
            <person name="Lee M.M."/>
            <person name="Goodwin Z."/>
            <person name="Lu X."/>
            <person name="Lewis E.E."/>
            <person name="Goodrich-Blair H."/>
            <person name="Stock S.P."/>
            <person name="Adams B.J."/>
            <person name="Sternberg P.W."/>
            <person name="Mortazavi A."/>
        </authorList>
    </citation>
    <scope>NUCLEOTIDE SEQUENCE [LARGE SCALE GENOMIC DNA]</scope>
    <source>
        <strain evidence="10 11">ALL</strain>
    </source>
</reference>
<comment type="subcellular location">
    <subcellularLocation>
        <location evidence="1">Nucleus</location>
    </subcellularLocation>
</comment>
<protein>
    <recommendedName>
        <fullName evidence="12">NAB co-repressor domain-containing protein</fullName>
    </recommendedName>
</protein>
<dbReference type="EMBL" id="AZBU02000001">
    <property type="protein sequence ID" value="TMS33113.1"/>
    <property type="molecule type" value="Genomic_DNA"/>
</dbReference>
<dbReference type="CDD" id="cd09487">
    <property type="entry name" value="SAM_superfamily"/>
    <property type="match status" value="1"/>
</dbReference>
<sequence>MNTMRAPTSLSEWQLQAVLHRANLPKYYDVFIEQGGDDIDQFIQCDEKEFLEIMRLVGMTSKPLHVRRFQNTLRELSTDREAFFRLARQQIGPPPISAFPSCSTATSTGNDPSSALHLLSALLPATISGSPSFGNSLSHANTTPSIAVSSTIGATANVQTGEFLMSMIGLQQQPTGPTQTISSVLASQSLSGASPASEGYDGYPLSADLDTNGQYAQDMSALSNEDIAKLRAFCAETINHVPAYQLKLVQNKKKISQELLDVIKMPPTQPERITLVRKYSAIYGRFDTKRKPDKPLTHHEMLVNEACAQLCLLQPALLTRRDDLFTLARKVVREADFPHVKSLPRKRPYDTKSDRSHSPHSSISSSCSPAPEDINFPSDLCSSSGDNKEEQLEDNENVSEKRLKMFDEPLNDMIREQPIRTMVRTWRTDLISKTHLEADFTTRTTININKKSLLLPKPSLFIQK</sequence>
<proteinExistence type="inferred from homology"/>
<dbReference type="AlphaFoldDB" id="A0A4V6I775"/>
<evidence type="ECO:0000256" key="1">
    <source>
        <dbReference type="ARBA" id="ARBA00004123"/>
    </source>
</evidence>
<organism evidence="10 11">
    <name type="scientific">Steinernema carpocapsae</name>
    <name type="common">Entomopathogenic nematode</name>
    <dbReference type="NCBI Taxonomy" id="34508"/>
    <lineage>
        <taxon>Eukaryota</taxon>
        <taxon>Metazoa</taxon>
        <taxon>Ecdysozoa</taxon>
        <taxon>Nematoda</taxon>
        <taxon>Chromadorea</taxon>
        <taxon>Rhabditida</taxon>
        <taxon>Tylenchina</taxon>
        <taxon>Panagrolaimomorpha</taxon>
        <taxon>Strongyloidoidea</taxon>
        <taxon>Steinernematidae</taxon>
        <taxon>Steinernema</taxon>
    </lineage>
</organism>
<keyword evidence="5" id="KW-0804">Transcription</keyword>
<dbReference type="Gene3D" id="1.20.120.2010">
    <property type="entry name" value="NAB conserved domain 2"/>
    <property type="match status" value="1"/>
</dbReference>
<dbReference type="InterPro" id="IPR013761">
    <property type="entry name" value="SAM/pointed_sf"/>
</dbReference>
<dbReference type="Gene3D" id="1.10.150.50">
    <property type="entry name" value="Transcription Factor, Ets-1"/>
    <property type="match status" value="1"/>
</dbReference>